<dbReference type="AlphaFoldDB" id="A0A7S4W0H8"/>
<reference evidence="1" key="1">
    <citation type="submission" date="2021-01" db="EMBL/GenBank/DDBJ databases">
        <authorList>
            <person name="Corre E."/>
            <person name="Pelletier E."/>
            <person name="Niang G."/>
            <person name="Scheremetjew M."/>
            <person name="Finn R."/>
            <person name="Kale V."/>
            <person name="Holt S."/>
            <person name="Cochrane G."/>
            <person name="Meng A."/>
            <person name="Brown T."/>
            <person name="Cohen L."/>
        </authorList>
    </citation>
    <scope>NUCLEOTIDE SEQUENCE</scope>
    <source>
        <strain evidence="1">GSO104</strain>
    </source>
</reference>
<gene>
    <name evidence="1" type="ORF">DBRI00130_LOCUS41913</name>
</gene>
<sequence length="259" mass="29327">MFNAVTEEPFKEHTYYGKTYVEVEPGAEYFIQVTSQSEEEILWIFYVDGESLGYWSHQEPGESHINGIFSHRDGRKSNTALKFARVQSQYPVSNTLDNQSLWTGQVKAKAYKAIFSHDDEEIDDYAADFKEGDIRCDFEGSKKSVMSTKGTITESQNVISRTSYKEGDLVDTFELNYCTALGLINVGVLPKPPAWDYLRMQKPFNQDTLEGGKELNIEPIKVRFEDAGGNFGAKEYDLFDLSHISDVDSDDDIAPSQDT</sequence>
<proteinExistence type="predicted"/>
<evidence type="ECO:0000313" key="1">
    <source>
        <dbReference type="EMBL" id="CAE4663301.1"/>
    </source>
</evidence>
<organism evidence="1">
    <name type="scientific">Ditylum brightwellii</name>
    <dbReference type="NCBI Taxonomy" id="49249"/>
    <lineage>
        <taxon>Eukaryota</taxon>
        <taxon>Sar</taxon>
        <taxon>Stramenopiles</taxon>
        <taxon>Ochrophyta</taxon>
        <taxon>Bacillariophyta</taxon>
        <taxon>Mediophyceae</taxon>
        <taxon>Lithodesmiophycidae</taxon>
        <taxon>Lithodesmiales</taxon>
        <taxon>Lithodesmiaceae</taxon>
        <taxon>Ditylum</taxon>
    </lineage>
</organism>
<dbReference type="EMBL" id="HBNS01058273">
    <property type="protein sequence ID" value="CAE4663301.1"/>
    <property type="molecule type" value="Transcribed_RNA"/>
</dbReference>
<name>A0A7S4W0H8_9STRA</name>
<accession>A0A7S4W0H8</accession>
<protein>
    <submittedName>
        <fullName evidence="1">Uncharacterized protein</fullName>
    </submittedName>
</protein>